<evidence type="ECO:0000256" key="2">
    <source>
        <dbReference type="SAM" id="Phobius"/>
    </source>
</evidence>
<dbReference type="RefSeq" id="WP_380621471.1">
    <property type="nucleotide sequence ID" value="NZ_JBHSDK010000015.1"/>
</dbReference>
<feature type="region of interest" description="Disordered" evidence="1">
    <location>
        <begin position="166"/>
        <end position="195"/>
    </location>
</feature>
<feature type="transmembrane region" description="Helical" evidence="2">
    <location>
        <begin position="41"/>
        <end position="61"/>
    </location>
</feature>
<accession>A0ABV8TZS7</accession>
<comment type="caution">
    <text evidence="3">The sequence shown here is derived from an EMBL/GenBank/DDBJ whole genome shotgun (WGS) entry which is preliminary data.</text>
</comment>
<feature type="region of interest" description="Disordered" evidence="1">
    <location>
        <begin position="315"/>
        <end position="335"/>
    </location>
</feature>
<protein>
    <submittedName>
        <fullName evidence="3">DUF2637 domain-containing protein</fullName>
    </submittedName>
</protein>
<proteinExistence type="predicted"/>
<evidence type="ECO:0000256" key="1">
    <source>
        <dbReference type="SAM" id="MobiDB-lite"/>
    </source>
</evidence>
<feature type="compositionally biased region" description="Polar residues" evidence="1">
    <location>
        <begin position="186"/>
        <end position="195"/>
    </location>
</feature>
<dbReference type="Proteomes" id="UP001595823">
    <property type="component" value="Unassembled WGS sequence"/>
</dbReference>
<keyword evidence="4" id="KW-1185">Reference proteome</keyword>
<evidence type="ECO:0000313" key="4">
    <source>
        <dbReference type="Proteomes" id="UP001595823"/>
    </source>
</evidence>
<dbReference type="InterPro" id="IPR021235">
    <property type="entry name" value="DUF2637"/>
</dbReference>
<feature type="transmembrane region" description="Helical" evidence="2">
    <location>
        <begin position="9"/>
        <end position="29"/>
    </location>
</feature>
<evidence type="ECO:0000313" key="3">
    <source>
        <dbReference type="EMBL" id="MFC4336036.1"/>
    </source>
</evidence>
<keyword evidence="2" id="KW-0472">Membrane</keyword>
<organism evidence="3 4">
    <name type="scientific">Salininema proteolyticum</name>
    <dbReference type="NCBI Taxonomy" id="1607685"/>
    <lineage>
        <taxon>Bacteria</taxon>
        <taxon>Bacillati</taxon>
        <taxon>Actinomycetota</taxon>
        <taxon>Actinomycetes</taxon>
        <taxon>Glycomycetales</taxon>
        <taxon>Glycomycetaceae</taxon>
        <taxon>Salininema</taxon>
    </lineage>
</organism>
<name>A0ABV8TZS7_9ACTN</name>
<dbReference type="EMBL" id="JBHSDK010000015">
    <property type="protein sequence ID" value="MFC4336036.1"/>
    <property type="molecule type" value="Genomic_DNA"/>
</dbReference>
<gene>
    <name evidence="3" type="ORF">ACFPET_12555</name>
</gene>
<dbReference type="Pfam" id="PF10935">
    <property type="entry name" value="DUF2637"/>
    <property type="match status" value="1"/>
</dbReference>
<sequence length="335" mass="35727">MLTTIRNNLNIIVATVVSAVTAWISFSHIIETAIKYGQSPSLAYCYPVAVDGMVVAGALYLNHASKTKRRVAYLAFALGIFISLACNMAVAEFSIGAQAVAAIPAISLLVVFELIRPEPAEETEEAGGSVDHPDVAATTGPVQGIVVPRQAICGHHVPTAALWRPAATSNTEKTTPEMDLRRAAGQPQTTENPSDTNVIAETEIERSRHAIKNCETEENDVVELRPRGSATELQAMAIAYLKANPEATDVDMAAHLGRATRTGRRYLAKARKAMAANTSDNHNAATEVMHVATRQLSHVGGHEIYCVHTSATLAPRCRPAPSGASTDSEESRLNG</sequence>
<reference evidence="4" key="1">
    <citation type="journal article" date="2019" name="Int. J. Syst. Evol. Microbiol.">
        <title>The Global Catalogue of Microorganisms (GCM) 10K type strain sequencing project: providing services to taxonomists for standard genome sequencing and annotation.</title>
        <authorList>
            <consortium name="The Broad Institute Genomics Platform"/>
            <consortium name="The Broad Institute Genome Sequencing Center for Infectious Disease"/>
            <person name="Wu L."/>
            <person name="Ma J."/>
        </authorList>
    </citation>
    <scope>NUCLEOTIDE SEQUENCE [LARGE SCALE GENOMIC DNA]</scope>
    <source>
        <strain evidence="4">IBRC-M 10908</strain>
    </source>
</reference>
<keyword evidence="2" id="KW-0812">Transmembrane</keyword>
<feature type="transmembrane region" description="Helical" evidence="2">
    <location>
        <begin position="73"/>
        <end position="91"/>
    </location>
</feature>
<keyword evidence="2" id="KW-1133">Transmembrane helix</keyword>